<evidence type="ECO:0000313" key="1">
    <source>
        <dbReference type="EMBL" id="GIY13298.1"/>
    </source>
</evidence>
<feature type="non-terminal residue" evidence="1">
    <location>
        <position position="1"/>
    </location>
</feature>
<dbReference type="EMBL" id="BPLR01006915">
    <property type="protein sequence ID" value="GIY13298.1"/>
    <property type="molecule type" value="Genomic_DNA"/>
</dbReference>
<accession>A0AAV4QTB5</accession>
<gene>
    <name evidence="1" type="ORF">CEXT_317541</name>
</gene>
<evidence type="ECO:0000313" key="2">
    <source>
        <dbReference type="Proteomes" id="UP001054945"/>
    </source>
</evidence>
<sequence length="23" mass="2476">TYLDHGQTGARKATTIEALWVSG</sequence>
<keyword evidence="2" id="KW-1185">Reference proteome</keyword>
<dbReference type="Proteomes" id="UP001054945">
    <property type="component" value="Unassembled WGS sequence"/>
</dbReference>
<protein>
    <submittedName>
        <fullName evidence="1">Uncharacterized protein</fullName>
    </submittedName>
</protein>
<name>A0AAV4QTB5_CAEEX</name>
<dbReference type="AlphaFoldDB" id="A0AAV4QTB5"/>
<proteinExistence type="predicted"/>
<comment type="caution">
    <text evidence="1">The sequence shown here is derived from an EMBL/GenBank/DDBJ whole genome shotgun (WGS) entry which is preliminary data.</text>
</comment>
<reference evidence="1 2" key="1">
    <citation type="submission" date="2021-06" db="EMBL/GenBank/DDBJ databases">
        <title>Caerostris extrusa draft genome.</title>
        <authorList>
            <person name="Kono N."/>
            <person name="Arakawa K."/>
        </authorList>
    </citation>
    <scope>NUCLEOTIDE SEQUENCE [LARGE SCALE GENOMIC DNA]</scope>
</reference>
<organism evidence="1 2">
    <name type="scientific">Caerostris extrusa</name>
    <name type="common">Bark spider</name>
    <name type="synonym">Caerostris bankana</name>
    <dbReference type="NCBI Taxonomy" id="172846"/>
    <lineage>
        <taxon>Eukaryota</taxon>
        <taxon>Metazoa</taxon>
        <taxon>Ecdysozoa</taxon>
        <taxon>Arthropoda</taxon>
        <taxon>Chelicerata</taxon>
        <taxon>Arachnida</taxon>
        <taxon>Araneae</taxon>
        <taxon>Araneomorphae</taxon>
        <taxon>Entelegynae</taxon>
        <taxon>Araneoidea</taxon>
        <taxon>Araneidae</taxon>
        <taxon>Caerostris</taxon>
    </lineage>
</organism>